<feature type="region of interest" description="Disordered" evidence="1">
    <location>
        <begin position="1"/>
        <end position="42"/>
    </location>
</feature>
<dbReference type="AlphaFoldDB" id="A0A542EH35"/>
<dbReference type="InterPro" id="IPR036852">
    <property type="entry name" value="Peptidase_S8/S53_dom_sf"/>
</dbReference>
<dbReference type="EMBL" id="VFMO01000001">
    <property type="protein sequence ID" value="TQJ14614.1"/>
    <property type="molecule type" value="Genomic_DNA"/>
</dbReference>
<sequence length="838" mass="90863">MPPEDRASTERPVILGRVTSPRTIPGRRGGGERARFTDPEERSRRIDARFDEALAAIGDQVQISNSIHAADPQLVLVFEALDEQIDLSTVANNLGIEILIEAESAITPTEEFELVSEEPRNPYIGSCLHAVCANQTAFENLLSLWRTWRTTEGLPNGYSKLRDLFAHLKDLRPWGPQDRLRAIDWDEYFAGHIDDRPQSIEIELWYRRSDQKRRQSQQEVTALVEQAGGQVTASAIIDQIGYHGLKCTVPNKVLRDLASGDHDAVRVVRSANVMYLRVSGQALPIVGPPTEVQGQIDNALPTGDPVLCLLDGAPAANHPLLRGRVEVYDPDDLLEKATVDELRHGTWMSSVAVWGDRGLGEAPAVRPVLVRPILTPADDTENRIEELPAEELVPDLMWRAFRELFDGTDAQPAAGETIAIVNISVGDPASPFETILSSWARIIDWLSYQYGVLIIVSAGNHQSLVLSPASSTEIAGLQGDERRRATLNAIARQQNKRRLLAPAESVNAISVGAIHGDASTVDPQGYAVDPTDGLPAISPISPTGSGYRRSVKPDLAANGGRVFFRDGISAQETISFAGISALGPGIRVATPSQFQETHISGTSPAAALVARRAARLHDVVSDITAGVSISTRQRASAIKALLAHGAAAPDHSEHDPIPGENAFGNGAAIRDYSEGCTSNEAVVLFIGSIGANEEQELLFPLPDGLNVRETKRIEATLAWLTPVNWRHRQYRKAALSFVKPEGAIPRLGTPTGLSSDATTRGATTLQRQSWELQSTFASGQGSNMKVRVKCYEQAGGLLGERIDFAVALSLWVAPALNVDVYSQVRAQVRSRVTIQPQG</sequence>
<organism evidence="3 4">
    <name type="scientific">Yimella lutea</name>
    <dbReference type="NCBI Taxonomy" id="587872"/>
    <lineage>
        <taxon>Bacteria</taxon>
        <taxon>Bacillati</taxon>
        <taxon>Actinomycetota</taxon>
        <taxon>Actinomycetes</taxon>
        <taxon>Micrococcales</taxon>
        <taxon>Dermacoccaceae</taxon>
        <taxon>Yimella</taxon>
    </lineage>
</organism>
<dbReference type="SUPFAM" id="SSF52743">
    <property type="entry name" value="Subtilisin-like"/>
    <property type="match status" value="1"/>
</dbReference>
<reference evidence="3 4" key="1">
    <citation type="submission" date="2019-06" db="EMBL/GenBank/DDBJ databases">
        <title>Sequencing the genomes of 1000 actinobacteria strains.</title>
        <authorList>
            <person name="Klenk H.-P."/>
        </authorList>
    </citation>
    <scope>NUCLEOTIDE SEQUENCE [LARGE SCALE GENOMIC DNA]</scope>
    <source>
        <strain evidence="3 4">DSM 19828</strain>
    </source>
</reference>
<accession>A0A542EH35</accession>
<dbReference type="Gene3D" id="3.40.50.200">
    <property type="entry name" value="Peptidase S8/S53 domain"/>
    <property type="match status" value="1"/>
</dbReference>
<dbReference type="Pfam" id="PF00082">
    <property type="entry name" value="Peptidase_S8"/>
    <property type="match status" value="1"/>
</dbReference>
<dbReference type="InterPro" id="IPR034074">
    <property type="entry name" value="Y4bN_pept_dom"/>
</dbReference>
<evidence type="ECO:0000313" key="3">
    <source>
        <dbReference type="EMBL" id="TQJ14614.1"/>
    </source>
</evidence>
<dbReference type="GO" id="GO:0004252">
    <property type="term" value="F:serine-type endopeptidase activity"/>
    <property type="evidence" value="ECO:0007669"/>
    <property type="project" value="InterPro"/>
</dbReference>
<feature type="domain" description="Peptidase S8/S53" evidence="2">
    <location>
        <begin position="305"/>
        <end position="646"/>
    </location>
</feature>
<proteinExistence type="predicted"/>
<protein>
    <submittedName>
        <fullName evidence="3">Subtilase family protein</fullName>
    </submittedName>
</protein>
<dbReference type="CDD" id="cd04847">
    <property type="entry name" value="Peptidases_S8_Subtilisin_like_2"/>
    <property type="match status" value="1"/>
</dbReference>
<comment type="caution">
    <text evidence="3">The sequence shown here is derived from an EMBL/GenBank/DDBJ whole genome shotgun (WGS) entry which is preliminary data.</text>
</comment>
<dbReference type="Proteomes" id="UP000320806">
    <property type="component" value="Unassembled WGS sequence"/>
</dbReference>
<dbReference type="InterPro" id="IPR000209">
    <property type="entry name" value="Peptidase_S8/S53_dom"/>
</dbReference>
<dbReference type="RefSeq" id="WP_141928402.1">
    <property type="nucleotide sequence ID" value="NZ_BAABCI010000003.1"/>
</dbReference>
<dbReference type="OrthoDB" id="9768989at2"/>
<evidence type="ECO:0000313" key="4">
    <source>
        <dbReference type="Proteomes" id="UP000320806"/>
    </source>
</evidence>
<evidence type="ECO:0000256" key="1">
    <source>
        <dbReference type="SAM" id="MobiDB-lite"/>
    </source>
</evidence>
<gene>
    <name evidence="3" type="ORF">FB459_2086</name>
</gene>
<feature type="compositionally biased region" description="Basic and acidic residues" evidence="1">
    <location>
        <begin position="29"/>
        <end position="42"/>
    </location>
</feature>
<dbReference type="GO" id="GO:0006508">
    <property type="term" value="P:proteolysis"/>
    <property type="evidence" value="ECO:0007669"/>
    <property type="project" value="InterPro"/>
</dbReference>
<name>A0A542EH35_9MICO</name>
<evidence type="ECO:0000259" key="2">
    <source>
        <dbReference type="Pfam" id="PF00082"/>
    </source>
</evidence>
<keyword evidence="4" id="KW-1185">Reference proteome</keyword>